<evidence type="ECO:0000259" key="3">
    <source>
        <dbReference type="PROSITE" id="PS50069"/>
    </source>
</evidence>
<dbReference type="InterPro" id="IPR059120">
    <property type="entry name" value="Cullin-like_AB"/>
</dbReference>
<dbReference type="FunFam" id="3.30.230.130:FF:000003">
    <property type="entry name" value="Cullin 2"/>
    <property type="match status" value="1"/>
</dbReference>
<dbReference type="FunFam" id="1.10.10.10:FF:000161">
    <property type="entry name" value="Cullin 1"/>
    <property type="match status" value="1"/>
</dbReference>
<evidence type="ECO:0000256" key="2">
    <source>
        <dbReference type="PROSITE-ProRule" id="PRU00330"/>
    </source>
</evidence>
<dbReference type="Proteomes" id="UP001460270">
    <property type="component" value="Unassembled WGS sequence"/>
</dbReference>
<dbReference type="PROSITE" id="PS50069">
    <property type="entry name" value="CULLIN_2"/>
    <property type="match status" value="1"/>
</dbReference>
<dbReference type="FunFam" id="4.10.1030.10:FF:000001">
    <property type="entry name" value="Putative Cullin-1"/>
    <property type="match status" value="1"/>
</dbReference>
<dbReference type="AlphaFoldDB" id="A0AAW0NMK4"/>
<gene>
    <name evidence="4" type="ORF">WMY93_016785</name>
</gene>
<dbReference type="InterPro" id="IPR016158">
    <property type="entry name" value="Cullin_homology"/>
</dbReference>
<comment type="similarity">
    <text evidence="2">Belongs to the cullin family.</text>
</comment>
<dbReference type="InterPro" id="IPR036388">
    <property type="entry name" value="WH-like_DNA-bd_sf"/>
</dbReference>
<protein>
    <recommendedName>
        <fullName evidence="3">Cullin family profile domain-containing protein</fullName>
    </recommendedName>
</protein>
<dbReference type="InterPro" id="IPR036317">
    <property type="entry name" value="Cullin_homology_sf"/>
</dbReference>
<sequence length="194" mass="21970">MLFCLPAVDFSIQVLSSGSWPFQQSCTFALPSELERSYQRFTAFYASRHSGRKLTWLYHLSKGELVTNCFKNRYTLQASTFQMAILLQYNTEDSYTVQQLTDSTQIKTDILVQVLQILLKSKLLVLEDENANVDEVDFKPDTASPEKNCCAGFHCSSSLNWTLNTFYIRSTSGLASLHVLQLHVQVPALQLKPG</sequence>
<evidence type="ECO:0000313" key="5">
    <source>
        <dbReference type="Proteomes" id="UP001460270"/>
    </source>
</evidence>
<organism evidence="4 5">
    <name type="scientific">Mugilogobius chulae</name>
    <name type="common">yellowstripe goby</name>
    <dbReference type="NCBI Taxonomy" id="88201"/>
    <lineage>
        <taxon>Eukaryota</taxon>
        <taxon>Metazoa</taxon>
        <taxon>Chordata</taxon>
        <taxon>Craniata</taxon>
        <taxon>Vertebrata</taxon>
        <taxon>Euteleostomi</taxon>
        <taxon>Actinopterygii</taxon>
        <taxon>Neopterygii</taxon>
        <taxon>Teleostei</taxon>
        <taxon>Neoteleostei</taxon>
        <taxon>Acanthomorphata</taxon>
        <taxon>Gobiaria</taxon>
        <taxon>Gobiiformes</taxon>
        <taxon>Gobioidei</taxon>
        <taxon>Gobiidae</taxon>
        <taxon>Gobionellinae</taxon>
        <taxon>Mugilogobius</taxon>
    </lineage>
</organism>
<name>A0AAW0NMK4_9GOBI</name>
<dbReference type="GO" id="GO:0006511">
    <property type="term" value="P:ubiquitin-dependent protein catabolic process"/>
    <property type="evidence" value="ECO:0007669"/>
    <property type="project" value="InterPro"/>
</dbReference>
<proteinExistence type="inferred from homology"/>
<evidence type="ECO:0000313" key="4">
    <source>
        <dbReference type="EMBL" id="KAK7904178.1"/>
    </source>
</evidence>
<feature type="domain" description="Cullin family profile" evidence="3">
    <location>
        <begin position="7"/>
        <end position="119"/>
    </location>
</feature>
<dbReference type="Gene3D" id="1.10.10.10">
    <property type="entry name" value="Winged helix-like DNA-binding domain superfamily/Winged helix DNA-binding domain"/>
    <property type="match status" value="1"/>
</dbReference>
<keyword evidence="1" id="KW-0832">Ubl conjugation</keyword>
<dbReference type="GO" id="GO:0031625">
    <property type="term" value="F:ubiquitin protein ligase binding"/>
    <property type="evidence" value="ECO:0007669"/>
    <property type="project" value="InterPro"/>
</dbReference>
<comment type="caution">
    <text evidence="4">The sequence shown here is derived from an EMBL/GenBank/DDBJ whole genome shotgun (WGS) entry which is preliminary data.</text>
</comment>
<dbReference type="PANTHER" id="PTHR11932">
    <property type="entry name" value="CULLIN"/>
    <property type="match status" value="1"/>
</dbReference>
<reference evidence="5" key="1">
    <citation type="submission" date="2024-04" db="EMBL/GenBank/DDBJ databases">
        <title>Salinicola lusitanus LLJ914,a marine bacterium isolated from the Okinawa Trough.</title>
        <authorList>
            <person name="Li J."/>
        </authorList>
    </citation>
    <scope>NUCLEOTIDE SEQUENCE [LARGE SCALE GENOMIC DNA]</scope>
</reference>
<accession>A0AAW0NMK4</accession>
<dbReference type="InterPro" id="IPR045093">
    <property type="entry name" value="Cullin"/>
</dbReference>
<dbReference type="SMART" id="SM00182">
    <property type="entry name" value="CULLIN"/>
    <property type="match status" value="1"/>
</dbReference>
<dbReference type="Pfam" id="PF26557">
    <property type="entry name" value="Cullin_AB"/>
    <property type="match status" value="1"/>
</dbReference>
<dbReference type="GO" id="GO:0031461">
    <property type="term" value="C:cullin-RING ubiquitin ligase complex"/>
    <property type="evidence" value="ECO:0007669"/>
    <property type="project" value="UniProtKB-ARBA"/>
</dbReference>
<evidence type="ECO:0000256" key="1">
    <source>
        <dbReference type="ARBA" id="ARBA00022843"/>
    </source>
</evidence>
<dbReference type="Gene3D" id="4.10.1030.10">
    <property type="entry name" value="Ring Box Chain A, domain 5"/>
    <property type="match status" value="1"/>
</dbReference>
<dbReference type="EMBL" id="JBBPFD010000012">
    <property type="protein sequence ID" value="KAK7904178.1"/>
    <property type="molecule type" value="Genomic_DNA"/>
</dbReference>
<dbReference type="SUPFAM" id="SSF75632">
    <property type="entry name" value="Cullin homology domain"/>
    <property type="match status" value="1"/>
</dbReference>
<keyword evidence="5" id="KW-1185">Reference proteome</keyword>